<dbReference type="GeneID" id="39481275"/>
<evidence type="ECO:0000313" key="1">
    <source>
        <dbReference type="EMBL" id="MCG2632941.1"/>
    </source>
</evidence>
<dbReference type="AlphaFoldDB" id="A0A9X1UCX6"/>
<dbReference type="EMBL" id="JAKLUA010000034">
    <property type="protein sequence ID" value="MCG2673143.1"/>
    <property type="molecule type" value="Genomic_DNA"/>
</dbReference>
<reference evidence="1" key="1">
    <citation type="submission" date="2022-01" db="EMBL/GenBank/DDBJ databases">
        <title>Genome sequnece data of strain Bradyrhizobium sp. nov.</title>
        <authorList>
            <person name="Zhang J."/>
        </authorList>
    </citation>
    <scope>NUCLEOTIDE SEQUENCE</scope>
    <source>
        <strain evidence="2">WYCCWR 12774</strain>
        <strain evidence="1">WYCCWR 13023</strain>
    </source>
</reference>
<dbReference type="EMBL" id="JAKLTY010000053">
    <property type="protein sequence ID" value="MCG2632941.1"/>
    <property type="molecule type" value="Genomic_DNA"/>
</dbReference>
<comment type="caution">
    <text evidence="1">The sequence shown here is derived from an EMBL/GenBank/DDBJ whole genome shotgun (WGS) entry which is preliminary data.</text>
</comment>
<organism evidence="1 4">
    <name type="scientific">Bradyrhizobium zhengyangense</name>
    <dbReference type="NCBI Taxonomy" id="2911009"/>
    <lineage>
        <taxon>Bacteria</taxon>
        <taxon>Pseudomonadati</taxon>
        <taxon>Pseudomonadota</taxon>
        <taxon>Alphaproteobacteria</taxon>
        <taxon>Hyphomicrobiales</taxon>
        <taxon>Nitrobacteraceae</taxon>
        <taxon>Bradyrhizobium</taxon>
    </lineage>
</organism>
<evidence type="ECO:0000313" key="4">
    <source>
        <dbReference type="Proteomes" id="UP001139054"/>
    </source>
</evidence>
<dbReference type="Proteomes" id="UP001139012">
    <property type="component" value="Unassembled WGS sequence"/>
</dbReference>
<dbReference type="RefSeq" id="WP_128929914.1">
    <property type="nucleotide sequence ID" value="NZ_JAKLTY010000053.1"/>
</dbReference>
<gene>
    <name evidence="2" type="ORF">L6637_40240</name>
    <name evidence="1" type="ORF">L6654_40880</name>
</gene>
<sequence length="203" mass="22624">MMMMNSTRNSTSAEQISMGDQALTLWLPKLRHYLSWWRLFTSPLPSRRPHLESLADPPDAADPSDSQERLRQNIEAQVAEIGRLVGGGEAPGEATRHLTELTNQLILAQLGIVSKVKCVTTEATDRFANRAPVEMSDIYEPERLLRLGHLFDKAVSALTPSLRTQCHRTDIAKLILGRTSETKVEFNRFIKCVAAIAAAAEEM</sequence>
<evidence type="ECO:0000313" key="2">
    <source>
        <dbReference type="EMBL" id="MCG2673143.1"/>
    </source>
</evidence>
<protein>
    <submittedName>
        <fullName evidence="1">Uncharacterized protein</fullName>
    </submittedName>
</protein>
<name>A0A9X1UCX6_9BRAD</name>
<evidence type="ECO:0000313" key="3">
    <source>
        <dbReference type="Proteomes" id="UP001139012"/>
    </source>
</evidence>
<proteinExistence type="predicted"/>
<dbReference type="Proteomes" id="UP001139054">
    <property type="component" value="Unassembled WGS sequence"/>
</dbReference>
<accession>A0A9X1UCX6</accession>
<keyword evidence="3" id="KW-1185">Reference proteome</keyword>